<name>A0A3L9YIA1_9RHOB</name>
<dbReference type="EMBL" id="RCNT01000003">
    <property type="protein sequence ID" value="RMA42550.1"/>
    <property type="molecule type" value="Genomic_DNA"/>
</dbReference>
<comment type="caution">
    <text evidence="2">The sequence shown here is derived from an EMBL/GenBank/DDBJ whole genome shotgun (WGS) entry which is preliminary data.</text>
</comment>
<proteinExistence type="predicted"/>
<evidence type="ECO:0000313" key="2">
    <source>
        <dbReference type="EMBL" id="RMA42550.1"/>
    </source>
</evidence>
<keyword evidence="3" id="KW-1185">Reference proteome</keyword>
<keyword evidence="1" id="KW-0812">Transmembrane</keyword>
<keyword evidence="1" id="KW-1133">Transmembrane helix</keyword>
<organism evidence="2 3">
    <name type="scientific">Rhodophyticola porphyridii</name>
    <dbReference type="NCBI Taxonomy" id="1852017"/>
    <lineage>
        <taxon>Bacteria</taxon>
        <taxon>Pseudomonadati</taxon>
        <taxon>Pseudomonadota</taxon>
        <taxon>Alphaproteobacteria</taxon>
        <taxon>Rhodobacterales</taxon>
        <taxon>Roseobacteraceae</taxon>
        <taxon>Rhodophyticola</taxon>
    </lineage>
</organism>
<dbReference type="Proteomes" id="UP000281343">
    <property type="component" value="Unassembled WGS sequence"/>
</dbReference>
<feature type="transmembrane region" description="Helical" evidence="1">
    <location>
        <begin position="30"/>
        <end position="49"/>
    </location>
</feature>
<evidence type="ECO:0000313" key="3">
    <source>
        <dbReference type="Proteomes" id="UP000281343"/>
    </source>
</evidence>
<dbReference type="OrthoDB" id="7869559at2"/>
<accession>A0A3L9YIA1</accession>
<gene>
    <name evidence="2" type="ORF">D9R08_07000</name>
</gene>
<reference evidence="2 3" key="1">
    <citation type="submission" date="2018-10" db="EMBL/GenBank/DDBJ databases">
        <authorList>
            <person name="Jung H.S."/>
            <person name="Jeon C.O."/>
        </authorList>
    </citation>
    <scope>NUCLEOTIDE SEQUENCE [LARGE SCALE GENOMIC DNA]</scope>
    <source>
        <strain evidence="2 3">MA-7-27</strain>
    </source>
</reference>
<dbReference type="AlphaFoldDB" id="A0A3L9YIA1"/>
<sequence length="86" mass="9281">MIDNQPDPPNPFANVGRPAFVKGGTQAKKIWAIVTTVGFAIFWFSGLFLAAEVFGQRDLTIWPAILTPVGLVIGLIGRVLMVREGA</sequence>
<dbReference type="RefSeq" id="WP_121897335.1">
    <property type="nucleotide sequence ID" value="NZ_RCNT01000003.1"/>
</dbReference>
<evidence type="ECO:0000256" key="1">
    <source>
        <dbReference type="SAM" id="Phobius"/>
    </source>
</evidence>
<keyword evidence="1" id="KW-0472">Membrane</keyword>
<feature type="transmembrane region" description="Helical" evidence="1">
    <location>
        <begin position="61"/>
        <end position="81"/>
    </location>
</feature>
<protein>
    <submittedName>
        <fullName evidence="2">Uncharacterized protein</fullName>
    </submittedName>
</protein>